<feature type="region of interest" description="Disordered" evidence="1">
    <location>
        <begin position="191"/>
        <end position="211"/>
    </location>
</feature>
<proteinExistence type="predicted"/>
<feature type="compositionally biased region" description="Low complexity" evidence="1">
    <location>
        <begin position="195"/>
        <end position="211"/>
    </location>
</feature>
<keyword evidence="3" id="KW-1185">Reference proteome</keyword>
<dbReference type="Proteomes" id="UP001281614">
    <property type="component" value="Unassembled WGS sequence"/>
</dbReference>
<dbReference type="AlphaFoldDB" id="A0AAD9YNE3"/>
<accession>A0AAD9YNE3</accession>
<evidence type="ECO:0000256" key="1">
    <source>
        <dbReference type="SAM" id="MobiDB-lite"/>
    </source>
</evidence>
<feature type="region of interest" description="Disordered" evidence="1">
    <location>
        <begin position="32"/>
        <end position="52"/>
    </location>
</feature>
<evidence type="ECO:0000313" key="2">
    <source>
        <dbReference type="EMBL" id="KAK2773980.1"/>
    </source>
</evidence>
<sequence>MPESFHPPVTVVDAANKVQHERHTHKAITTLDPASKADIDRPRPPSVDESNQYYYGLPSSPRLIARTSSDIWTPALSNGWGTRRKILRTVGAHPILAPWNDPEGLYSLSQTISNVLDKHIGKWNAIDIIRLGFEDADDLPVVMSISMDPLDADISWELAYDAAFECKAVLESLGISDVHVEMKESSLTRLLSTNPEESSTPSASVSVSAEATTAQENGLSANQIIHLYSLDETWPTEVEDFGYSISDGLGNAIATVHEALKEGTKCLYLRVRPRGQDQFVTCLLTCRHVLFGSDEQDYWVPNTGTRPQTAIKLVIQLGQQTTQTTERTPKDLESSTAKRIDDIEIAKLFKDPVTINQQLQAQQQAQSRIQKIRPYYASPRRLGHVEWVQKYHVGENETFMNW</sequence>
<comment type="caution">
    <text evidence="2">The sequence shown here is derived from an EMBL/GenBank/DDBJ whole genome shotgun (WGS) entry which is preliminary data.</text>
</comment>
<gene>
    <name evidence="2" type="ORF">CKAH01_13325</name>
</gene>
<name>A0AAD9YNE3_COLKA</name>
<protein>
    <submittedName>
        <fullName evidence="2">Uncharacterized protein</fullName>
    </submittedName>
</protein>
<evidence type="ECO:0000313" key="3">
    <source>
        <dbReference type="Proteomes" id="UP001281614"/>
    </source>
</evidence>
<organism evidence="2 3">
    <name type="scientific">Colletotrichum kahawae</name>
    <name type="common">Coffee berry disease fungus</name>
    <dbReference type="NCBI Taxonomy" id="34407"/>
    <lineage>
        <taxon>Eukaryota</taxon>
        <taxon>Fungi</taxon>
        <taxon>Dikarya</taxon>
        <taxon>Ascomycota</taxon>
        <taxon>Pezizomycotina</taxon>
        <taxon>Sordariomycetes</taxon>
        <taxon>Hypocreomycetidae</taxon>
        <taxon>Glomerellales</taxon>
        <taxon>Glomerellaceae</taxon>
        <taxon>Colletotrichum</taxon>
        <taxon>Colletotrichum gloeosporioides species complex</taxon>
    </lineage>
</organism>
<dbReference type="EMBL" id="VYYT01000050">
    <property type="protein sequence ID" value="KAK2773980.1"/>
    <property type="molecule type" value="Genomic_DNA"/>
</dbReference>
<reference evidence="2" key="1">
    <citation type="submission" date="2023-02" db="EMBL/GenBank/DDBJ databases">
        <title>Colletotrichum kahawae CIFC_Que2 genome sequencing and assembly.</title>
        <authorList>
            <person name="Baroncelli R."/>
        </authorList>
    </citation>
    <scope>NUCLEOTIDE SEQUENCE</scope>
    <source>
        <strain evidence="2">CIFC_Que2</strain>
    </source>
</reference>